<dbReference type="AlphaFoldDB" id="A0A0E9W3T6"/>
<sequence>MVDYFCIRNIMSRFLQQACIWLCQFLPMDCNYHPLEKPNVEV</sequence>
<reference evidence="1" key="2">
    <citation type="journal article" date="2015" name="Fish Shellfish Immunol.">
        <title>Early steps in the European eel (Anguilla anguilla)-Vibrio vulnificus interaction in the gills: Role of the RtxA13 toxin.</title>
        <authorList>
            <person name="Callol A."/>
            <person name="Pajuelo D."/>
            <person name="Ebbesson L."/>
            <person name="Teles M."/>
            <person name="MacKenzie S."/>
            <person name="Amaro C."/>
        </authorList>
    </citation>
    <scope>NUCLEOTIDE SEQUENCE</scope>
</reference>
<dbReference type="EMBL" id="GBXM01023565">
    <property type="protein sequence ID" value="JAH85012.1"/>
    <property type="molecule type" value="Transcribed_RNA"/>
</dbReference>
<organism evidence="1">
    <name type="scientific">Anguilla anguilla</name>
    <name type="common">European freshwater eel</name>
    <name type="synonym">Muraena anguilla</name>
    <dbReference type="NCBI Taxonomy" id="7936"/>
    <lineage>
        <taxon>Eukaryota</taxon>
        <taxon>Metazoa</taxon>
        <taxon>Chordata</taxon>
        <taxon>Craniata</taxon>
        <taxon>Vertebrata</taxon>
        <taxon>Euteleostomi</taxon>
        <taxon>Actinopterygii</taxon>
        <taxon>Neopterygii</taxon>
        <taxon>Teleostei</taxon>
        <taxon>Anguilliformes</taxon>
        <taxon>Anguillidae</taxon>
        <taxon>Anguilla</taxon>
    </lineage>
</organism>
<protein>
    <submittedName>
        <fullName evidence="1">Uncharacterized protein</fullName>
    </submittedName>
</protein>
<accession>A0A0E9W3T6</accession>
<evidence type="ECO:0000313" key="1">
    <source>
        <dbReference type="EMBL" id="JAH85012.1"/>
    </source>
</evidence>
<name>A0A0E9W3T6_ANGAN</name>
<proteinExistence type="predicted"/>
<reference evidence="1" key="1">
    <citation type="submission" date="2014-11" db="EMBL/GenBank/DDBJ databases">
        <authorList>
            <person name="Amaro Gonzalez C."/>
        </authorList>
    </citation>
    <scope>NUCLEOTIDE SEQUENCE</scope>
</reference>